<evidence type="ECO:0000259" key="3">
    <source>
        <dbReference type="Pfam" id="PF08531"/>
    </source>
</evidence>
<reference evidence="4" key="2">
    <citation type="submission" date="2012-05" db="EMBL/GenBank/DDBJ databases">
        <title>Annotation of the Genome Sequence of Fusarium oxysporum HDV247.</title>
        <authorList>
            <consortium name="The Broad Institute Genomics Platform"/>
            <person name="Ma L.-J."/>
            <person name="Corby-Kistler H."/>
            <person name="Broz K."/>
            <person name="Gale L.R."/>
            <person name="Jonkers W."/>
            <person name="O'Donnell K."/>
            <person name="Ploetz R."/>
            <person name="Steinberg C."/>
            <person name="Schwartz D.C."/>
            <person name="VanEtten H."/>
            <person name="Zhou S."/>
            <person name="Young S.K."/>
            <person name="Zeng Q."/>
            <person name="Gargeya S."/>
            <person name="Fitzgerald M."/>
            <person name="Abouelleil A."/>
            <person name="Alvarado L."/>
            <person name="Chapman S.B."/>
            <person name="Gainer-Dewar J."/>
            <person name="Goldberg J."/>
            <person name="Griggs A."/>
            <person name="Gujja S."/>
            <person name="Hansen M."/>
            <person name="Howarth C."/>
            <person name="Imamovic A."/>
            <person name="Ireland A."/>
            <person name="Larimer J."/>
            <person name="McCowan C."/>
            <person name="Murphy C."/>
            <person name="Pearson M."/>
            <person name="Poon T.W."/>
            <person name="Priest M."/>
            <person name="Roberts A."/>
            <person name="Saif S."/>
            <person name="Shea T."/>
            <person name="Sykes S."/>
            <person name="Wortman J."/>
            <person name="Nusbaum C."/>
            <person name="Birren B."/>
        </authorList>
    </citation>
    <scope>NUCLEOTIDE SEQUENCE</scope>
    <source>
        <strain evidence="4">HDV247</strain>
    </source>
</reference>
<feature type="domain" description="Bacterial alpha-L-rhamnosidase N-terminal" evidence="3">
    <location>
        <begin position="365"/>
        <end position="495"/>
    </location>
</feature>
<reference evidence="4" key="1">
    <citation type="submission" date="2011-10" db="EMBL/GenBank/DDBJ databases">
        <title>The Genome Sequence of Fusarium oxysporum HDV247.</title>
        <authorList>
            <consortium name="The Broad Institute Genome Sequencing Platform"/>
            <person name="Ma L.-J."/>
            <person name="Gale L.R."/>
            <person name="Schwartz D.C."/>
            <person name="Zhou S."/>
            <person name="Corby-Kistler H."/>
            <person name="Young S.K."/>
            <person name="Zeng Q."/>
            <person name="Gargeya S."/>
            <person name="Fitzgerald M."/>
            <person name="Haas B."/>
            <person name="Abouelleil A."/>
            <person name="Alvarado L."/>
            <person name="Arachchi H.M."/>
            <person name="Berlin A."/>
            <person name="Brown A."/>
            <person name="Chapman S.B."/>
            <person name="Chen Z."/>
            <person name="Dunbar C."/>
            <person name="Freedman E."/>
            <person name="Gearin G."/>
            <person name="Goldberg J."/>
            <person name="Griggs A."/>
            <person name="Gujja S."/>
            <person name="Heiman D."/>
            <person name="Howarth C."/>
            <person name="Larson L."/>
            <person name="Lui A."/>
            <person name="MacDonald P.J.P."/>
            <person name="Montmayeur A."/>
            <person name="Murphy C."/>
            <person name="Neiman D."/>
            <person name="Pearson M."/>
            <person name="Priest M."/>
            <person name="Roberts A."/>
            <person name="Saif S."/>
            <person name="Shea T."/>
            <person name="Shenoy N."/>
            <person name="Sisk P."/>
            <person name="Stolte C."/>
            <person name="Sykes S."/>
            <person name="Wortman J."/>
            <person name="Nusbaum C."/>
            <person name="Birren B."/>
        </authorList>
    </citation>
    <scope>NUCLEOTIDE SEQUENCE [LARGE SCALE GENOMIC DNA]</scope>
    <source>
        <strain evidence="4">HDV247</strain>
    </source>
</reference>
<dbReference type="Proteomes" id="UP000030751">
    <property type="component" value="Unassembled WGS sequence"/>
</dbReference>
<organism evidence="4">
    <name type="scientific">Fusarium oxysporum f. sp. pisi HDV247</name>
    <dbReference type="NCBI Taxonomy" id="1080344"/>
    <lineage>
        <taxon>Eukaryota</taxon>
        <taxon>Fungi</taxon>
        <taxon>Dikarya</taxon>
        <taxon>Ascomycota</taxon>
        <taxon>Pezizomycotina</taxon>
        <taxon>Sordariomycetes</taxon>
        <taxon>Hypocreomycetidae</taxon>
        <taxon>Hypocreales</taxon>
        <taxon>Nectriaceae</taxon>
        <taxon>Fusarium</taxon>
        <taxon>Fusarium oxysporum species complex</taxon>
    </lineage>
</organism>
<feature type="signal peptide" evidence="2">
    <location>
        <begin position="1"/>
        <end position="18"/>
    </location>
</feature>
<sequence length="498" mass="56469">MKLTTAATLLAFASPLEATKNRRPPVSSKKLQKLITEEALVRNLEKLNEIAYANGGNRAFGLPGYDASVDFTYKELSKLKGFKIWKQDFPANFTDTQAAEVTVDDEIFRTVPLTYTPSTPEEGVTAELAHGPEGEDACDVANYSGLDVEVKVVLVERVSVPTAQHLQQVFKGNSFKMIPIPTVAAQYNVEMNHVDRGNQIRSYTTYQHRFRRGPWQVLLWSFLLEVALANSFILQKKTRQPRWKPYSTLQAWKEAIYNTIFNKYASDRHTRKRGRTGKEEDNDNTEARQNHLQRDINHVYRGKYSPCLACKGCRQGQPRPLKKRKEKGGYLQPISGNERRNLGKGKPKSSLYLRKNFDLNTKLTHIQKARLYITALGLYGAEINGERVEDHVLAPGFQSFKHLHVYDATEAVSRGRNAIGILVSQGWYAGRLFGHIEKRDFRNLYGFRIGAMCLLKVTLSYRTNVHIPSDKAWSSSFGPLSDSQIYNGEIYDSGKSPL</sequence>
<evidence type="ECO:0000256" key="1">
    <source>
        <dbReference type="SAM" id="MobiDB-lite"/>
    </source>
</evidence>
<proteinExistence type="predicted"/>
<protein>
    <recommendedName>
        <fullName evidence="3">Bacterial alpha-L-rhamnosidase N-terminal domain-containing protein</fullName>
    </recommendedName>
</protein>
<dbReference type="Gene3D" id="2.60.120.260">
    <property type="entry name" value="Galactose-binding domain-like"/>
    <property type="match status" value="1"/>
</dbReference>
<dbReference type="AlphaFoldDB" id="W9NT94"/>
<feature type="region of interest" description="Disordered" evidence="1">
    <location>
        <begin position="318"/>
        <end position="345"/>
    </location>
</feature>
<gene>
    <name evidence="4" type="ORF">FOVG_13212</name>
</gene>
<dbReference type="InterPro" id="IPR016007">
    <property type="entry name" value="Alpha_rhamnosid"/>
</dbReference>
<dbReference type="Gene3D" id="3.50.30.30">
    <property type="match status" value="1"/>
</dbReference>
<feature type="region of interest" description="Disordered" evidence="1">
    <location>
        <begin position="267"/>
        <end position="289"/>
    </location>
</feature>
<feature type="chain" id="PRO_5004929269" description="Bacterial alpha-L-rhamnosidase N-terminal domain-containing protein" evidence="2">
    <location>
        <begin position="19"/>
        <end position="498"/>
    </location>
</feature>
<evidence type="ECO:0000313" key="4">
    <source>
        <dbReference type="EMBL" id="EXA36104.1"/>
    </source>
</evidence>
<dbReference type="Gene3D" id="3.40.630.10">
    <property type="entry name" value="Zn peptidases"/>
    <property type="match status" value="1"/>
</dbReference>
<keyword evidence="2" id="KW-0732">Signal</keyword>
<dbReference type="PANTHER" id="PTHR33307:SF6">
    <property type="entry name" value="ALPHA-RHAMNOSIDASE (EUROFUNG)-RELATED"/>
    <property type="match status" value="1"/>
</dbReference>
<dbReference type="InterPro" id="IPR013737">
    <property type="entry name" value="Bac_rhamnosid_N"/>
</dbReference>
<evidence type="ECO:0000256" key="2">
    <source>
        <dbReference type="SAM" id="SignalP"/>
    </source>
</evidence>
<name>W9NT94_FUSOX</name>
<dbReference type="EMBL" id="JH650977">
    <property type="protein sequence ID" value="EXA36104.1"/>
    <property type="molecule type" value="Genomic_DNA"/>
</dbReference>
<accession>W9NT94</accession>
<dbReference type="Pfam" id="PF08531">
    <property type="entry name" value="Bac_rhamnosid_N"/>
    <property type="match status" value="1"/>
</dbReference>
<dbReference type="PANTHER" id="PTHR33307">
    <property type="entry name" value="ALPHA-RHAMNOSIDASE (EUROFUNG)"/>
    <property type="match status" value="1"/>
</dbReference>
<dbReference type="HOGENOM" id="CLU_547502_0_0_1"/>